<accession>A0A174CXX0</accession>
<protein>
    <submittedName>
        <fullName evidence="1">Uncharacterized protein</fullName>
    </submittedName>
</protein>
<sequence>MADERSVGELLDELFGFESVGKRQTALEQYDRGELVRKARSRELLGVLRGVEAAEHAARESAVRAVDGYVRRAEGAALARARKQAGIVGPLRMERRYAAFLRMEDKAELQTRLEQTLAFIEVKLRANTADRVRVAYDAAGAMVLQDVARLSDVRVVDAVPLDADLLCTQLEQLRCAADATDLAGMITATFESELSATGSQRADGFTGDLAGDVASDVALGRELTNVRGAAQRARLAAQAYRAERAARVAGSTVEPSGLPEPACVACETACDAGLLSELLVQVKKSFETYRCVVADGGLFCAFGSGSPHGICRGSSYLDYDSRLDEDVLVGEYDGATRHDVRREVAIPELVDEASTDGGDSLEVAVARMREFNERRYDGVLDEDPARHVNAFWYGLKKLSQYCEAAVRVDERAWDCFIDKVQFAYDEPVGRLAAQMDDKQVAAFVAAVEVLGADE</sequence>
<dbReference type="AlphaFoldDB" id="A0A174CXX0"/>
<evidence type="ECO:0000313" key="2">
    <source>
        <dbReference type="Proteomes" id="UP000095468"/>
    </source>
</evidence>
<dbReference type="RefSeq" id="WP_055286504.1">
    <property type="nucleotide sequence ID" value="NZ_CYYP01000009.1"/>
</dbReference>
<organism evidence="1 2">
    <name type="scientific">Collinsella aerofaciens</name>
    <dbReference type="NCBI Taxonomy" id="74426"/>
    <lineage>
        <taxon>Bacteria</taxon>
        <taxon>Bacillati</taxon>
        <taxon>Actinomycetota</taxon>
        <taxon>Coriobacteriia</taxon>
        <taxon>Coriobacteriales</taxon>
        <taxon>Coriobacteriaceae</taxon>
        <taxon>Collinsella</taxon>
    </lineage>
</organism>
<name>A0A174CXX0_9ACTN</name>
<evidence type="ECO:0000313" key="1">
    <source>
        <dbReference type="EMBL" id="CUO16426.1"/>
    </source>
</evidence>
<dbReference type="Proteomes" id="UP000095468">
    <property type="component" value="Unassembled WGS sequence"/>
</dbReference>
<gene>
    <name evidence="1" type="ORF">ERS852381_01143</name>
</gene>
<reference evidence="1 2" key="1">
    <citation type="submission" date="2015-09" db="EMBL/GenBank/DDBJ databases">
        <authorList>
            <consortium name="Pathogen Informatics"/>
        </authorList>
    </citation>
    <scope>NUCLEOTIDE SEQUENCE [LARGE SCALE GENOMIC DNA]</scope>
    <source>
        <strain evidence="1 2">2789STDY5608823</strain>
    </source>
</reference>
<proteinExistence type="predicted"/>
<dbReference type="EMBL" id="CYYP01000009">
    <property type="protein sequence ID" value="CUO16426.1"/>
    <property type="molecule type" value="Genomic_DNA"/>
</dbReference>